<gene>
    <name evidence="1" type="ORF">M0R45_011688</name>
</gene>
<dbReference type="Proteomes" id="UP001457282">
    <property type="component" value="Unassembled WGS sequence"/>
</dbReference>
<organism evidence="1 2">
    <name type="scientific">Rubus argutus</name>
    <name type="common">Southern blackberry</name>
    <dbReference type="NCBI Taxonomy" id="59490"/>
    <lineage>
        <taxon>Eukaryota</taxon>
        <taxon>Viridiplantae</taxon>
        <taxon>Streptophyta</taxon>
        <taxon>Embryophyta</taxon>
        <taxon>Tracheophyta</taxon>
        <taxon>Spermatophyta</taxon>
        <taxon>Magnoliopsida</taxon>
        <taxon>eudicotyledons</taxon>
        <taxon>Gunneridae</taxon>
        <taxon>Pentapetalae</taxon>
        <taxon>rosids</taxon>
        <taxon>fabids</taxon>
        <taxon>Rosales</taxon>
        <taxon>Rosaceae</taxon>
        <taxon>Rosoideae</taxon>
        <taxon>Rosoideae incertae sedis</taxon>
        <taxon>Rubus</taxon>
    </lineage>
</organism>
<sequence length="134" mass="14824">MAWELVTATARGQGGERNVVSCCWARERLVTAVTDSRQRSAGQVAGFGIGDSEIESSDGREHRDHSLVAWERRDKSDARRAEHGLVFDCNGRGLVMPTVIRDASSSSSFFFFFFLEKQGAGCEEHGLSTRQGPW</sequence>
<reference evidence="1 2" key="1">
    <citation type="journal article" date="2023" name="G3 (Bethesda)">
        <title>A chromosome-length genome assembly and annotation of blackberry (Rubus argutus, cv. 'Hillquist').</title>
        <authorList>
            <person name="Bruna T."/>
            <person name="Aryal R."/>
            <person name="Dudchenko O."/>
            <person name="Sargent D.J."/>
            <person name="Mead D."/>
            <person name="Buti M."/>
            <person name="Cavallini A."/>
            <person name="Hytonen T."/>
            <person name="Andres J."/>
            <person name="Pham M."/>
            <person name="Weisz D."/>
            <person name="Mascagni F."/>
            <person name="Usai G."/>
            <person name="Natali L."/>
            <person name="Bassil N."/>
            <person name="Fernandez G.E."/>
            <person name="Lomsadze A."/>
            <person name="Armour M."/>
            <person name="Olukolu B."/>
            <person name="Poorten T."/>
            <person name="Britton C."/>
            <person name="Davik J."/>
            <person name="Ashrafi H."/>
            <person name="Aiden E.L."/>
            <person name="Borodovsky M."/>
            <person name="Worthington M."/>
        </authorList>
    </citation>
    <scope>NUCLEOTIDE SEQUENCE [LARGE SCALE GENOMIC DNA]</scope>
    <source>
        <strain evidence="1">PI 553951</strain>
    </source>
</reference>
<keyword evidence="2" id="KW-1185">Reference proteome</keyword>
<evidence type="ECO:0000313" key="2">
    <source>
        <dbReference type="Proteomes" id="UP001457282"/>
    </source>
</evidence>
<name>A0AAW1YES1_RUBAR</name>
<dbReference type="EMBL" id="JBEDUW010000002">
    <property type="protein sequence ID" value="KAK9946213.1"/>
    <property type="molecule type" value="Genomic_DNA"/>
</dbReference>
<accession>A0AAW1YES1</accession>
<dbReference type="AlphaFoldDB" id="A0AAW1YES1"/>
<comment type="caution">
    <text evidence="1">The sequence shown here is derived from an EMBL/GenBank/DDBJ whole genome shotgun (WGS) entry which is preliminary data.</text>
</comment>
<evidence type="ECO:0008006" key="3">
    <source>
        <dbReference type="Google" id="ProtNLM"/>
    </source>
</evidence>
<proteinExistence type="predicted"/>
<protein>
    <recommendedName>
        <fullName evidence="3">MHC class I antigen</fullName>
    </recommendedName>
</protein>
<evidence type="ECO:0000313" key="1">
    <source>
        <dbReference type="EMBL" id="KAK9946213.1"/>
    </source>
</evidence>